<dbReference type="GO" id="GO:0005506">
    <property type="term" value="F:iron ion binding"/>
    <property type="evidence" value="ECO:0007669"/>
    <property type="project" value="UniProtKB-ARBA"/>
</dbReference>
<dbReference type="PANTHER" id="PTHR20883:SF48">
    <property type="entry name" value="ECTOINE DIOXYGENASE"/>
    <property type="match status" value="1"/>
</dbReference>
<gene>
    <name evidence="1" type="ORF">F4148_11615</name>
</gene>
<sequence>MLTSDQIAQFQADGFLNGGQVLSSEEVETLRAEVMRVIDERERDDIPQPVHVRNMSRDESKAVWQIVNIWEASGPFRDLISRKDITTGIAQLTGATELRIWHDQIQYKPPQTGGTTHWHQDAPLWPIIRPMTEVTAWVALDDADETNGCMSMVRGSHQWGNNIAYLQQLEEINKMPTDFEGKELQVASCTVKKGEVHFHHALTWHGSHDNNSDRPRRAIALHYMTNETYYVASGEHVMKAFVEVEDGEQLRGEHFPQVYPKR</sequence>
<comment type="caution">
    <text evidence="1">The sequence shown here is derived from an EMBL/GenBank/DDBJ whole genome shotgun (WGS) entry which is preliminary data.</text>
</comment>
<keyword evidence="1" id="KW-0560">Oxidoreductase</keyword>
<accession>A0A6B1G1V4</accession>
<dbReference type="AlphaFoldDB" id="A0A6B1G1V4"/>
<protein>
    <submittedName>
        <fullName evidence="1">Phytanoyl-CoA dioxygenase family protein</fullName>
    </submittedName>
</protein>
<organism evidence="1">
    <name type="scientific">Caldilineaceae bacterium SB0675_bin_29</name>
    <dbReference type="NCBI Taxonomy" id="2605266"/>
    <lineage>
        <taxon>Bacteria</taxon>
        <taxon>Bacillati</taxon>
        <taxon>Chloroflexota</taxon>
        <taxon>Caldilineae</taxon>
        <taxon>Caldilineales</taxon>
        <taxon>Caldilineaceae</taxon>
    </lineage>
</organism>
<dbReference type="SUPFAM" id="SSF51197">
    <property type="entry name" value="Clavaminate synthase-like"/>
    <property type="match status" value="1"/>
</dbReference>
<dbReference type="GO" id="GO:0016706">
    <property type="term" value="F:2-oxoglutarate-dependent dioxygenase activity"/>
    <property type="evidence" value="ECO:0007669"/>
    <property type="project" value="UniProtKB-ARBA"/>
</dbReference>
<dbReference type="Pfam" id="PF05721">
    <property type="entry name" value="PhyH"/>
    <property type="match status" value="1"/>
</dbReference>
<dbReference type="Gene3D" id="2.60.120.620">
    <property type="entry name" value="q2cbj1_9rhob like domain"/>
    <property type="match status" value="1"/>
</dbReference>
<reference evidence="1" key="1">
    <citation type="submission" date="2019-09" db="EMBL/GenBank/DDBJ databases">
        <title>Characterisation of the sponge microbiome using genome-centric metagenomics.</title>
        <authorList>
            <person name="Engelberts J.P."/>
            <person name="Robbins S.J."/>
            <person name="De Goeij J.M."/>
            <person name="Aranda M."/>
            <person name="Bell S.C."/>
            <person name="Webster N.S."/>
        </authorList>
    </citation>
    <scope>NUCLEOTIDE SEQUENCE</scope>
    <source>
        <strain evidence="1">SB0675_bin_29</strain>
    </source>
</reference>
<name>A0A6B1G1V4_9CHLR</name>
<keyword evidence="1" id="KW-0223">Dioxygenase</keyword>
<dbReference type="EMBL" id="VYDA01000425">
    <property type="protein sequence ID" value="MYH62367.1"/>
    <property type="molecule type" value="Genomic_DNA"/>
</dbReference>
<dbReference type="PANTHER" id="PTHR20883">
    <property type="entry name" value="PHYTANOYL-COA DIOXYGENASE DOMAIN CONTAINING 1"/>
    <property type="match status" value="1"/>
</dbReference>
<dbReference type="InterPro" id="IPR008775">
    <property type="entry name" value="Phytyl_CoA_dOase-like"/>
</dbReference>
<proteinExistence type="predicted"/>
<evidence type="ECO:0000313" key="1">
    <source>
        <dbReference type="EMBL" id="MYH62367.1"/>
    </source>
</evidence>